<accession>A0A1K2IAM4</accession>
<dbReference type="Proteomes" id="UP000182544">
    <property type="component" value="Unassembled WGS sequence"/>
</dbReference>
<dbReference type="AlphaFoldDB" id="A0A1K2IAM4"/>
<dbReference type="EMBL" id="FPKV01000001">
    <property type="protein sequence ID" value="SFZ89476.1"/>
    <property type="molecule type" value="Genomic_DNA"/>
</dbReference>
<dbReference type="GO" id="GO:0004065">
    <property type="term" value="F:arylsulfatase activity"/>
    <property type="evidence" value="ECO:0007669"/>
    <property type="project" value="TreeGrafter"/>
</dbReference>
<dbReference type="InterPro" id="IPR000917">
    <property type="entry name" value="Sulfatase_N"/>
</dbReference>
<evidence type="ECO:0000313" key="5">
    <source>
        <dbReference type="Proteomes" id="UP000182544"/>
    </source>
</evidence>
<dbReference type="SUPFAM" id="SSF53649">
    <property type="entry name" value="Alkaline phosphatase-like"/>
    <property type="match status" value="1"/>
</dbReference>
<evidence type="ECO:0000256" key="1">
    <source>
        <dbReference type="ARBA" id="ARBA00008779"/>
    </source>
</evidence>
<organism evidence="4 5">
    <name type="scientific">Flaviramulus basaltis</name>
    <dbReference type="NCBI Taxonomy" id="369401"/>
    <lineage>
        <taxon>Bacteria</taxon>
        <taxon>Pseudomonadati</taxon>
        <taxon>Bacteroidota</taxon>
        <taxon>Flavobacteriia</taxon>
        <taxon>Flavobacteriales</taxon>
        <taxon>Flavobacteriaceae</taxon>
        <taxon>Flaviramulus</taxon>
    </lineage>
</organism>
<evidence type="ECO:0000313" key="4">
    <source>
        <dbReference type="EMBL" id="SFZ89476.1"/>
    </source>
</evidence>
<dbReference type="InterPro" id="IPR017850">
    <property type="entry name" value="Alkaline_phosphatase_core_sf"/>
</dbReference>
<dbReference type="CDD" id="cd16145">
    <property type="entry name" value="ARS_like"/>
    <property type="match status" value="1"/>
</dbReference>
<gene>
    <name evidence="4" type="ORF">SAMN05428642_101313</name>
</gene>
<evidence type="ECO:0000256" key="2">
    <source>
        <dbReference type="ARBA" id="ARBA00022801"/>
    </source>
</evidence>
<dbReference type="Pfam" id="PF00884">
    <property type="entry name" value="Sulfatase"/>
    <property type="match status" value="1"/>
</dbReference>
<protein>
    <submittedName>
        <fullName evidence="4">Arylsulfatase A</fullName>
    </submittedName>
</protein>
<dbReference type="PANTHER" id="PTHR42693">
    <property type="entry name" value="ARYLSULFATASE FAMILY MEMBER"/>
    <property type="match status" value="1"/>
</dbReference>
<dbReference type="Gene3D" id="3.40.720.10">
    <property type="entry name" value="Alkaline Phosphatase, subunit A"/>
    <property type="match status" value="1"/>
</dbReference>
<dbReference type="PANTHER" id="PTHR42693:SF53">
    <property type="entry name" value="ENDO-4-O-SULFATASE"/>
    <property type="match status" value="1"/>
</dbReference>
<keyword evidence="2" id="KW-0378">Hydrolase</keyword>
<feature type="domain" description="Sulfatase N-terminal" evidence="3">
    <location>
        <begin position="46"/>
        <end position="386"/>
    </location>
</feature>
<keyword evidence="5" id="KW-1185">Reference proteome</keyword>
<name>A0A1K2IAM4_9FLAO</name>
<dbReference type="InterPro" id="IPR050738">
    <property type="entry name" value="Sulfatase"/>
</dbReference>
<evidence type="ECO:0000259" key="3">
    <source>
        <dbReference type="Pfam" id="PF00884"/>
    </source>
</evidence>
<sequence length="499" mass="56422">MTLKRKKNLFIGILIITGFHLMSCKNENRIKGSIEKTDSGINMKQPNIIYILADDLGYGDLSCYGQKKFKTPNIDRLASSGMLFTQHYSGSTVCAPSRSSLMTGMHTGHTAIRGNKEIKPEGQYPIPESTYTIAEMLKRKGYTTGAFGKWGLGFPGSEGEPLNQGFDTFFGYNCQRLGHHYYPHHLWSNRDSISLRGNAGHKKEIYAPNLIHEKTIDFIETNKDKPFFLYVASIIPHAELAAPESILKKYREKYLPEKAYKGVDNGPEYRNGPYESQQESHAAFVAMLSILDQQVGEILDKVKQLGIEKNTIIIFTSDNGPHQEGGADPDYFDSNGELKGYKRDLYEGGIRVPMIASWPGKIDPNTTSDHISAFWDVFPTFCNIIGADLPNNIDGISFLPTLLRDTRTQKKHEYLYWEFHEKGGRQAVRKGNWKAVKYNVLADPNAPLELYDLSKDVGEQYDVSTEHMDIVKEMESIFKTARTNSDVFTFAQETYLDIN</sequence>
<dbReference type="STRING" id="369401.SAMN05428642_101313"/>
<comment type="similarity">
    <text evidence="1">Belongs to the sulfatase family.</text>
</comment>
<dbReference type="Gene3D" id="3.30.1120.10">
    <property type="match status" value="1"/>
</dbReference>
<proteinExistence type="inferred from homology"/>
<reference evidence="4 5" key="1">
    <citation type="submission" date="2016-10" db="EMBL/GenBank/DDBJ databases">
        <authorList>
            <person name="de Groot N.N."/>
        </authorList>
    </citation>
    <scope>NUCLEOTIDE SEQUENCE [LARGE SCALE GENOMIC DNA]</scope>
    <source>
        <strain evidence="4 5">DSM 18180</strain>
    </source>
</reference>
<dbReference type="OrthoDB" id="9765065at2"/>